<dbReference type="Proteomes" id="UP000051952">
    <property type="component" value="Unassembled WGS sequence"/>
</dbReference>
<keyword evidence="1" id="KW-1133">Transmembrane helix</keyword>
<dbReference type="VEuPathDB" id="TriTrypDB:BSAL_04930"/>
<organism evidence="2 3">
    <name type="scientific">Bodo saltans</name>
    <name type="common">Flagellated protozoan</name>
    <dbReference type="NCBI Taxonomy" id="75058"/>
    <lineage>
        <taxon>Eukaryota</taxon>
        <taxon>Discoba</taxon>
        <taxon>Euglenozoa</taxon>
        <taxon>Kinetoplastea</taxon>
        <taxon>Metakinetoplastina</taxon>
        <taxon>Eubodonida</taxon>
        <taxon>Bodonidae</taxon>
        <taxon>Bodo</taxon>
    </lineage>
</organism>
<feature type="transmembrane region" description="Helical" evidence="1">
    <location>
        <begin position="6"/>
        <end position="33"/>
    </location>
</feature>
<name>A0A0S4IW09_BODSA</name>
<evidence type="ECO:0000313" key="3">
    <source>
        <dbReference type="Proteomes" id="UP000051952"/>
    </source>
</evidence>
<gene>
    <name evidence="2" type="ORF">BSAL_04930</name>
</gene>
<dbReference type="AlphaFoldDB" id="A0A0S4IW09"/>
<dbReference type="EMBL" id="CYKH01000548">
    <property type="protein sequence ID" value="CUG05902.1"/>
    <property type="molecule type" value="Genomic_DNA"/>
</dbReference>
<reference evidence="3" key="1">
    <citation type="submission" date="2015-09" db="EMBL/GenBank/DDBJ databases">
        <authorList>
            <consortium name="Pathogen Informatics"/>
        </authorList>
    </citation>
    <scope>NUCLEOTIDE SEQUENCE [LARGE SCALE GENOMIC DNA]</scope>
    <source>
        <strain evidence="3">Lake Konstanz</strain>
    </source>
</reference>
<accession>A0A0S4IW09</accession>
<keyword evidence="1" id="KW-0812">Transmembrane</keyword>
<keyword evidence="1" id="KW-0472">Membrane</keyword>
<proteinExistence type="predicted"/>
<keyword evidence="3" id="KW-1185">Reference proteome</keyword>
<sequence>MTVQWWGWCLVSLGAVLAAHGIAVIFICVYPVWQRDFRADTIGSSTSVATLGGTASTQAIAASLNATNSSATTRMAAAKKADASFFTSYFQLEGMDDEFGQDQELVPIFASDHMKTH</sequence>
<evidence type="ECO:0000313" key="2">
    <source>
        <dbReference type="EMBL" id="CUG05902.1"/>
    </source>
</evidence>
<evidence type="ECO:0000256" key="1">
    <source>
        <dbReference type="SAM" id="Phobius"/>
    </source>
</evidence>
<protein>
    <submittedName>
        <fullName evidence="2">Membrane-associated protein, putative</fullName>
    </submittedName>
</protein>